<sequence>MGRRCGVNHRLEIHLVHLSIDNRIAVIAVLYNIGIPNDFLSKILTVSRAQVKLLREAVHDYAENNARPIQLDNKRDILFYATKLLLYCHHTFLIFTNINIPPTSSLNHHHHHHHHHRPFCTMCIGSAIRSLLVLLIILFPISIYPQEVEDERDFDYQKASGKGPGKWGKLHKEWSACNNGKMQSPIDLSNKRVDVVHKSKKLLRNYKPCTALVINRGHDIEVRWERNAGSIEINGTIYALKQAHWHSPSEHTINNKRYSLELHMVHKSTDPTSKHQIAVIGVLYKIGKSNPFLSKLGPNITSLVKHENEHRHPGVIDPREIHMSCRRYYNYIGSLTVPPCTEGVIWTISKKVRTVSLDQVKLLCEAVHDHAAKNSRPLQPDHKRGIQLIGP</sequence>
<evidence type="ECO:0000313" key="2">
    <source>
        <dbReference type="Proteomes" id="UP001056120"/>
    </source>
</evidence>
<reference evidence="1 2" key="2">
    <citation type="journal article" date="2022" name="Mol. Ecol. Resour.">
        <title>The genomes of chicory, endive, great burdock and yacon provide insights into Asteraceae paleo-polyploidization history and plant inulin production.</title>
        <authorList>
            <person name="Fan W."/>
            <person name="Wang S."/>
            <person name="Wang H."/>
            <person name="Wang A."/>
            <person name="Jiang F."/>
            <person name="Liu H."/>
            <person name="Zhao H."/>
            <person name="Xu D."/>
            <person name="Zhang Y."/>
        </authorList>
    </citation>
    <scope>NUCLEOTIDE SEQUENCE [LARGE SCALE GENOMIC DNA]</scope>
    <source>
        <strain evidence="2">cv. Yunnan</strain>
        <tissue evidence="1">Leaves</tissue>
    </source>
</reference>
<dbReference type="EMBL" id="CM042037">
    <property type="protein sequence ID" value="KAI3743455.1"/>
    <property type="molecule type" value="Genomic_DNA"/>
</dbReference>
<evidence type="ECO:0000313" key="1">
    <source>
        <dbReference type="EMBL" id="KAI3743455.1"/>
    </source>
</evidence>
<protein>
    <submittedName>
        <fullName evidence="1">Uncharacterized protein</fullName>
    </submittedName>
</protein>
<keyword evidence="2" id="KW-1185">Reference proteome</keyword>
<proteinExistence type="predicted"/>
<name>A0ACB9DAF4_9ASTR</name>
<dbReference type="Proteomes" id="UP001056120">
    <property type="component" value="Linkage Group LG20"/>
</dbReference>
<comment type="caution">
    <text evidence="1">The sequence shown here is derived from an EMBL/GenBank/DDBJ whole genome shotgun (WGS) entry which is preliminary data.</text>
</comment>
<accession>A0ACB9DAF4</accession>
<reference evidence="2" key="1">
    <citation type="journal article" date="2022" name="Mol. Ecol. Resour.">
        <title>The genomes of chicory, endive, great burdock and yacon provide insights into Asteraceae palaeo-polyploidization history and plant inulin production.</title>
        <authorList>
            <person name="Fan W."/>
            <person name="Wang S."/>
            <person name="Wang H."/>
            <person name="Wang A."/>
            <person name="Jiang F."/>
            <person name="Liu H."/>
            <person name="Zhao H."/>
            <person name="Xu D."/>
            <person name="Zhang Y."/>
        </authorList>
    </citation>
    <scope>NUCLEOTIDE SEQUENCE [LARGE SCALE GENOMIC DNA]</scope>
    <source>
        <strain evidence="2">cv. Yunnan</strain>
    </source>
</reference>
<organism evidence="1 2">
    <name type="scientific">Smallanthus sonchifolius</name>
    <dbReference type="NCBI Taxonomy" id="185202"/>
    <lineage>
        <taxon>Eukaryota</taxon>
        <taxon>Viridiplantae</taxon>
        <taxon>Streptophyta</taxon>
        <taxon>Embryophyta</taxon>
        <taxon>Tracheophyta</taxon>
        <taxon>Spermatophyta</taxon>
        <taxon>Magnoliopsida</taxon>
        <taxon>eudicotyledons</taxon>
        <taxon>Gunneridae</taxon>
        <taxon>Pentapetalae</taxon>
        <taxon>asterids</taxon>
        <taxon>campanulids</taxon>
        <taxon>Asterales</taxon>
        <taxon>Asteraceae</taxon>
        <taxon>Asteroideae</taxon>
        <taxon>Heliantheae alliance</taxon>
        <taxon>Millerieae</taxon>
        <taxon>Smallanthus</taxon>
    </lineage>
</organism>
<gene>
    <name evidence="1" type="ORF">L1987_61164</name>
</gene>